<dbReference type="OrthoDB" id="4750032at2"/>
<dbReference type="RefSeq" id="WP_083113704.1">
    <property type="nucleotide sequence ID" value="NZ_JACKTS010000040.1"/>
</dbReference>
<evidence type="ECO:0000313" key="1">
    <source>
        <dbReference type="EMBL" id="ORA21151.1"/>
    </source>
</evidence>
<dbReference type="AlphaFoldDB" id="A0A1W9ZTT0"/>
<evidence type="ECO:0008006" key="3">
    <source>
        <dbReference type="Google" id="ProtNLM"/>
    </source>
</evidence>
<name>A0A1W9ZTT0_MYCAN</name>
<dbReference type="Proteomes" id="UP000192284">
    <property type="component" value="Unassembled WGS sequence"/>
</dbReference>
<organism evidence="1 2">
    <name type="scientific">Mycobacterium angelicum</name>
    <dbReference type="NCBI Taxonomy" id="470074"/>
    <lineage>
        <taxon>Bacteria</taxon>
        <taxon>Bacillati</taxon>
        <taxon>Actinomycetota</taxon>
        <taxon>Actinomycetes</taxon>
        <taxon>Mycobacteriales</taxon>
        <taxon>Mycobacteriaceae</taxon>
        <taxon>Mycobacterium</taxon>
    </lineage>
</organism>
<sequence>MESDELAVVFGQLEVAASQWQCLSVQLAAQTMPPALGQPFQATTAVVSGIDAAIGGTAAALATRTQATATAVAAASAGYANQEASAASEMAAVTQVRVV</sequence>
<comment type="caution">
    <text evidence="1">The sequence shown here is derived from an EMBL/GenBank/DDBJ whole genome shotgun (WGS) entry which is preliminary data.</text>
</comment>
<accession>A0A1W9ZTT0</accession>
<keyword evidence="2" id="KW-1185">Reference proteome</keyword>
<evidence type="ECO:0000313" key="2">
    <source>
        <dbReference type="Proteomes" id="UP000192284"/>
    </source>
</evidence>
<gene>
    <name evidence="1" type="ORF">BST12_13945</name>
</gene>
<reference evidence="1 2" key="1">
    <citation type="submission" date="2017-02" db="EMBL/GenBank/DDBJ databases">
        <title>The new phylogeny of genus Mycobacterium.</title>
        <authorList>
            <person name="Tortoli E."/>
            <person name="Trovato A."/>
            <person name="Cirillo D.M."/>
        </authorList>
    </citation>
    <scope>NUCLEOTIDE SEQUENCE [LARGE SCALE GENOMIC DNA]</scope>
    <source>
        <strain evidence="1 2">DSM 45057</strain>
    </source>
</reference>
<dbReference type="EMBL" id="MVHE01000018">
    <property type="protein sequence ID" value="ORA21151.1"/>
    <property type="molecule type" value="Genomic_DNA"/>
</dbReference>
<proteinExistence type="predicted"/>
<protein>
    <recommendedName>
        <fullName evidence="3">PE family protein</fullName>
    </recommendedName>
</protein>